<accession>A0ABS7D000</accession>
<keyword evidence="1" id="KW-0812">Transmembrane</keyword>
<sequence>MKGTTHLAIGAAIGLAAAAYYPFTLKHAALYVTVAGFSALSADLDGTSMLSSKLGKLSKLIRELLLWGGALLLAGVAYIYYLEAQFYKEYTIISVIVFLLGMVTKQGMIRNALVSAIGCILLYVGLTYAMNWLMGLGLFIAWVPWLNHRGMTHTVWAVLIWGAIGWGLEQQLQLEGITIVSLAGYVSHLVADTLTPSGVKWLYPLYKKSIKLPL</sequence>
<keyword evidence="2" id="KW-0378">Hydrolase</keyword>
<protein>
    <submittedName>
        <fullName evidence="2">Metal-dependent hydrolase</fullName>
    </submittedName>
</protein>
<dbReference type="Proteomes" id="UP000812277">
    <property type="component" value="Unassembled WGS sequence"/>
</dbReference>
<dbReference type="EMBL" id="JAHZIJ010000001">
    <property type="protein sequence ID" value="MBW7473128.1"/>
    <property type="molecule type" value="Genomic_DNA"/>
</dbReference>
<keyword evidence="1" id="KW-0472">Membrane</keyword>
<dbReference type="Pfam" id="PF04307">
    <property type="entry name" value="YdjM"/>
    <property type="match status" value="1"/>
</dbReference>
<evidence type="ECO:0000313" key="2">
    <source>
        <dbReference type="EMBL" id="MBW7473128.1"/>
    </source>
</evidence>
<proteinExistence type="predicted"/>
<comment type="caution">
    <text evidence="2">The sequence shown here is derived from an EMBL/GenBank/DDBJ whole genome shotgun (WGS) entry which is preliminary data.</text>
</comment>
<feature type="transmembrane region" description="Helical" evidence="1">
    <location>
        <begin position="64"/>
        <end position="81"/>
    </location>
</feature>
<dbReference type="InterPro" id="IPR007404">
    <property type="entry name" value="YdjM-like"/>
</dbReference>
<name>A0ABS7D000_9BACL</name>
<keyword evidence="1" id="KW-1133">Transmembrane helix</keyword>
<evidence type="ECO:0000313" key="3">
    <source>
        <dbReference type="Proteomes" id="UP000812277"/>
    </source>
</evidence>
<dbReference type="GO" id="GO:0016787">
    <property type="term" value="F:hydrolase activity"/>
    <property type="evidence" value="ECO:0007669"/>
    <property type="project" value="UniProtKB-KW"/>
</dbReference>
<feature type="transmembrane region" description="Helical" evidence="1">
    <location>
        <begin position="151"/>
        <end position="168"/>
    </location>
</feature>
<reference evidence="2 3" key="1">
    <citation type="submission" date="2021-07" db="EMBL/GenBank/DDBJ databases">
        <title>Paenibacillus radiodurans sp. nov., isolated from the southeastern edge of Tengger Desert.</title>
        <authorList>
            <person name="Zhang G."/>
        </authorList>
    </citation>
    <scope>NUCLEOTIDE SEQUENCE [LARGE SCALE GENOMIC DNA]</scope>
    <source>
        <strain evidence="2 3">DT7-4</strain>
    </source>
</reference>
<evidence type="ECO:0000256" key="1">
    <source>
        <dbReference type="SAM" id="Phobius"/>
    </source>
</evidence>
<gene>
    <name evidence="2" type="ORF">K0T92_00060</name>
</gene>
<feature type="transmembrane region" description="Helical" evidence="1">
    <location>
        <begin position="116"/>
        <end position="145"/>
    </location>
</feature>
<organism evidence="2 3">
    <name type="scientific">Paenibacillus oenotherae</name>
    <dbReference type="NCBI Taxonomy" id="1435645"/>
    <lineage>
        <taxon>Bacteria</taxon>
        <taxon>Bacillati</taxon>
        <taxon>Bacillota</taxon>
        <taxon>Bacilli</taxon>
        <taxon>Bacillales</taxon>
        <taxon>Paenibacillaceae</taxon>
        <taxon>Paenibacillus</taxon>
    </lineage>
</organism>
<keyword evidence="3" id="KW-1185">Reference proteome</keyword>